<evidence type="ECO:0000313" key="1">
    <source>
        <dbReference type="EMBL" id="KAH0466963.1"/>
    </source>
</evidence>
<evidence type="ECO:0000313" key="2">
    <source>
        <dbReference type="Proteomes" id="UP000775213"/>
    </source>
</evidence>
<dbReference type="EMBL" id="JAGFBR010000005">
    <property type="protein sequence ID" value="KAH0466963.1"/>
    <property type="molecule type" value="Genomic_DNA"/>
</dbReference>
<organism evidence="1 2">
    <name type="scientific">Dendrobium chrysotoxum</name>
    <name type="common">Orchid</name>
    <dbReference type="NCBI Taxonomy" id="161865"/>
    <lineage>
        <taxon>Eukaryota</taxon>
        <taxon>Viridiplantae</taxon>
        <taxon>Streptophyta</taxon>
        <taxon>Embryophyta</taxon>
        <taxon>Tracheophyta</taxon>
        <taxon>Spermatophyta</taxon>
        <taxon>Magnoliopsida</taxon>
        <taxon>Liliopsida</taxon>
        <taxon>Asparagales</taxon>
        <taxon>Orchidaceae</taxon>
        <taxon>Epidendroideae</taxon>
        <taxon>Malaxideae</taxon>
        <taxon>Dendrobiinae</taxon>
        <taxon>Dendrobium</taxon>
    </lineage>
</organism>
<reference evidence="1 2" key="1">
    <citation type="journal article" date="2021" name="Hortic Res">
        <title>Chromosome-scale assembly of the Dendrobium chrysotoxum genome enhances the understanding of orchid evolution.</title>
        <authorList>
            <person name="Zhang Y."/>
            <person name="Zhang G.Q."/>
            <person name="Zhang D."/>
            <person name="Liu X.D."/>
            <person name="Xu X.Y."/>
            <person name="Sun W.H."/>
            <person name="Yu X."/>
            <person name="Zhu X."/>
            <person name="Wang Z.W."/>
            <person name="Zhao X."/>
            <person name="Zhong W.Y."/>
            <person name="Chen H."/>
            <person name="Yin W.L."/>
            <person name="Huang T."/>
            <person name="Niu S.C."/>
            <person name="Liu Z.J."/>
        </authorList>
    </citation>
    <scope>NUCLEOTIDE SEQUENCE [LARGE SCALE GENOMIC DNA]</scope>
    <source>
        <strain evidence="1">Lindl</strain>
    </source>
</reference>
<proteinExistence type="predicted"/>
<keyword evidence="2" id="KW-1185">Reference proteome</keyword>
<sequence length="74" mass="8377">MDMAENVDTIHDGKKNNHKLLSNTQCGITKLKNPPKCKPKGITNVTLKGYWEKKRKPKSKFFGPPCTQCIQDCT</sequence>
<name>A0AAV7HFY8_DENCH</name>
<dbReference type="Proteomes" id="UP000775213">
    <property type="component" value="Unassembled WGS sequence"/>
</dbReference>
<dbReference type="AlphaFoldDB" id="A0AAV7HFY8"/>
<comment type="caution">
    <text evidence="1">The sequence shown here is derived from an EMBL/GenBank/DDBJ whole genome shotgun (WGS) entry which is preliminary data.</text>
</comment>
<gene>
    <name evidence="1" type="ORF">IEQ34_004201</name>
</gene>
<protein>
    <submittedName>
        <fullName evidence="1">Uncharacterized protein</fullName>
    </submittedName>
</protein>
<accession>A0AAV7HFY8</accession>